<feature type="domain" description="Gamma tubulin complex component C-terminal" evidence="7">
    <location>
        <begin position="377"/>
        <end position="629"/>
    </location>
</feature>
<dbReference type="Pfam" id="PF17681">
    <property type="entry name" value="GCP_N_terminal"/>
    <property type="match status" value="1"/>
</dbReference>
<dbReference type="InterPro" id="IPR040457">
    <property type="entry name" value="GCP_C"/>
</dbReference>
<evidence type="ECO:0000259" key="7">
    <source>
        <dbReference type="Pfam" id="PF04130"/>
    </source>
</evidence>
<dbReference type="InterPro" id="IPR042241">
    <property type="entry name" value="GCP_C_sf"/>
</dbReference>
<sequence length="633" mass="73828">MQKIKEGSELKEKETKNIPYETMLHELFLALSGHNSSLFDIIHKLENHLNTYNTRSELKNGPSSEHNKDVTAFKESSNYFTSGSVNGIDTVFHPCEVKMISEILEVAKYYTKIQSFYIKVSGKTLSVSENERKETSGHYLSAFATAVYEETNSFQKRVVKLEEEYLKSSNLLLSTIMINMNTYKYLFCELCRLINIVESKELHGCKLLDFLHKEVILSVGELEVVLKRIRNSVQKVLIEQLTYWLIYGELLDPYEELFLKVSRTPVIDKKDKQKSETDSEAIEVSITMEMLPEFIPLSVAEKIVFIGEHILSFERGGQQTNEDCGLILREKEKELIKDFQKISENESFALKEFQDLVETVRLSVAQYIYTLVTNAGLSEELLLLKDIFLLGRGELYQAFYILSGNKRPCDTNINSLFQRAGRQILMEENYLDKFIVSYQETKQPKEVSVWSNLRIEYLTKWPLHKFFCPSVQDKYNAILHFLLEIREVQLRLQDLFVTQKNNKAFRSHNLSLLCWTLRHHMCLMLCNLQYYIQVDVLESQFSELQNNISNVKDYQRICFHHQSFLSSVITQCFLCHPIISTFISSILDKIKHFCNIFEGSPSKNLRLEIEYVKEDFDKAASKLFWSLQNAWSE</sequence>
<gene>
    <name evidence="9" type="primary">TUBGCP4</name>
    <name evidence="9" type="ORF">Anas_00544</name>
</gene>
<dbReference type="InterPro" id="IPR041470">
    <property type="entry name" value="GCP_N"/>
</dbReference>
<dbReference type="GO" id="GO:0000278">
    <property type="term" value="P:mitotic cell cycle"/>
    <property type="evidence" value="ECO:0007669"/>
    <property type="project" value="TreeGrafter"/>
</dbReference>
<evidence type="ECO:0000256" key="5">
    <source>
        <dbReference type="ARBA" id="ARBA00023212"/>
    </source>
</evidence>
<keyword evidence="5 6" id="KW-0206">Cytoskeleton</keyword>
<dbReference type="GO" id="GO:0005874">
    <property type="term" value="C:microtubule"/>
    <property type="evidence" value="ECO:0007669"/>
    <property type="project" value="UniProtKB-KW"/>
</dbReference>
<evidence type="ECO:0000313" key="9">
    <source>
        <dbReference type="EMBL" id="KAB7498659.1"/>
    </source>
</evidence>
<dbReference type="PANTHER" id="PTHR19302:SF27">
    <property type="entry name" value="GAMMA-TUBULIN COMPLEX COMPONENT 4"/>
    <property type="match status" value="1"/>
</dbReference>
<dbReference type="GO" id="GO:0051321">
    <property type="term" value="P:meiotic cell cycle"/>
    <property type="evidence" value="ECO:0007669"/>
    <property type="project" value="TreeGrafter"/>
</dbReference>
<dbReference type="AlphaFoldDB" id="A0A5N5SY83"/>
<organism evidence="9 10">
    <name type="scientific">Armadillidium nasatum</name>
    <dbReference type="NCBI Taxonomy" id="96803"/>
    <lineage>
        <taxon>Eukaryota</taxon>
        <taxon>Metazoa</taxon>
        <taxon>Ecdysozoa</taxon>
        <taxon>Arthropoda</taxon>
        <taxon>Crustacea</taxon>
        <taxon>Multicrustacea</taxon>
        <taxon>Malacostraca</taxon>
        <taxon>Eumalacostraca</taxon>
        <taxon>Peracarida</taxon>
        <taxon>Isopoda</taxon>
        <taxon>Oniscidea</taxon>
        <taxon>Crinocheta</taxon>
        <taxon>Armadillidiidae</taxon>
        <taxon>Armadillidium</taxon>
    </lineage>
</organism>
<comment type="caution">
    <text evidence="9">The sequence shown here is derived from an EMBL/GenBank/DDBJ whole genome shotgun (WGS) entry which is preliminary data.</text>
</comment>
<dbReference type="GO" id="GO:0051011">
    <property type="term" value="F:microtubule minus-end binding"/>
    <property type="evidence" value="ECO:0007669"/>
    <property type="project" value="TreeGrafter"/>
</dbReference>
<dbReference type="EMBL" id="SEYY01019115">
    <property type="protein sequence ID" value="KAB7498659.1"/>
    <property type="molecule type" value="Genomic_DNA"/>
</dbReference>
<dbReference type="GO" id="GO:0007020">
    <property type="term" value="P:microtubule nucleation"/>
    <property type="evidence" value="ECO:0007669"/>
    <property type="project" value="InterPro"/>
</dbReference>
<protein>
    <recommendedName>
        <fullName evidence="6">Gamma-tubulin complex component</fullName>
    </recommendedName>
</protein>
<comment type="subcellular location">
    <subcellularLocation>
        <location evidence="1 6">Cytoplasm</location>
        <location evidence="1 6">Cytoskeleton</location>
        <location evidence="1 6">Microtubule organizing center</location>
    </subcellularLocation>
</comment>
<evidence type="ECO:0000256" key="4">
    <source>
        <dbReference type="ARBA" id="ARBA00022701"/>
    </source>
</evidence>
<dbReference type="PANTHER" id="PTHR19302">
    <property type="entry name" value="GAMMA TUBULIN COMPLEX PROTEIN"/>
    <property type="match status" value="1"/>
</dbReference>
<evidence type="ECO:0000259" key="8">
    <source>
        <dbReference type="Pfam" id="PF17681"/>
    </source>
</evidence>
<comment type="similarity">
    <text evidence="2 6">Belongs to the TUBGCP family.</text>
</comment>
<reference evidence="9 10" key="1">
    <citation type="journal article" date="2019" name="PLoS Biol.">
        <title>Sex chromosomes control vertical transmission of feminizing Wolbachia symbionts in an isopod.</title>
        <authorList>
            <person name="Becking T."/>
            <person name="Chebbi M.A."/>
            <person name="Giraud I."/>
            <person name="Moumen B."/>
            <person name="Laverre T."/>
            <person name="Caubet Y."/>
            <person name="Peccoud J."/>
            <person name="Gilbert C."/>
            <person name="Cordaux R."/>
        </authorList>
    </citation>
    <scope>NUCLEOTIDE SEQUENCE [LARGE SCALE GENOMIC DNA]</scope>
    <source>
        <strain evidence="9">ANa2</strain>
        <tissue evidence="9">Whole body excluding digestive tract and cuticle</tissue>
    </source>
</reference>
<dbReference type="OrthoDB" id="78652at2759"/>
<keyword evidence="3 6" id="KW-0963">Cytoplasm</keyword>
<dbReference type="GO" id="GO:0000922">
    <property type="term" value="C:spindle pole"/>
    <property type="evidence" value="ECO:0007669"/>
    <property type="project" value="InterPro"/>
</dbReference>
<dbReference type="GO" id="GO:0043015">
    <property type="term" value="F:gamma-tubulin binding"/>
    <property type="evidence" value="ECO:0007669"/>
    <property type="project" value="InterPro"/>
</dbReference>
<dbReference type="GO" id="GO:0000930">
    <property type="term" value="C:gamma-tubulin complex"/>
    <property type="evidence" value="ECO:0007669"/>
    <property type="project" value="TreeGrafter"/>
</dbReference>
<evidence type="ECO:0000313" key="10">
    <source>
        <dbReference type="Proteomes" id="UP000326759"/>
    </source>
</evidence>
<evidence type="ECO:0000256" key="1">
    <source>
        <dbReference type="ARBA" id="ARBA00004267"/>
    </source>
</evidence>
<evidence type="ECO:0000256" key="3">
    <source>
        <dbReference type="ARBA" id="ARBA00022490"/>
    </source>
</evidence>
<evidence type="ECO:0000256" key="6">
    <source>
        <dbReference type="RuleBase" id="RU363050"/>
    </source>
</evidence>
<accession>A0A5N5SY83</accession>
<dbReference type="InterPro" id="IPR007259">
    <property type="entry name" value="GCP"/>
</dbReference>
<keyword evidence="4 6" id="KW-0493">Microtubule</keyword>
<keyword evidence="10" id="KW-1185">Reference proteome</keyword>
<dbReference type="GO" id="GO:0051225">
    <property type="term" value="P:spindle assembly"/>
    <property type="evidence" value="ECO:0007669"/>
    <property type="project" value="TreeGrafter"/>
</dbReference>
<proteinExistence type="inferred from homology"/>
<dbReference type="GO" id="GO:0031122">
    <property type="term" value="P:cytoplasmic microtubule organization"/>
    <property type="evidence" value="ECO:0007669"/>
    <property type="project" value="TreeGrafter"/>
</dbReference>
<name>A0A5N5SY83_9CRUS</name>
<dbReference type="Proteomes" id="UP000326759">
    <property type="component" value="Unassembled WGS sequence"/>
</dbReference>
<feature type="domain" description="Gamma tubulin complex component protein N-terminal" evidence="8">
    <location>
        <begin position="24"/>
        <end position="370"/>
    </location>
</feature>
<evidence type="ECO:0000256" key="2">
    <source>
        <dbReference type="ARBA" id="ARBA00010337"/>
    </source>
</evidence>
<dbReference type="Gene3D" id="1.20.120.1900">
    <property type="entry name" value="Gamma-tubulin complex, C-terminal domain"/>
    <property type="match status" value="1"/>
</dbReference>
<dbReference type="Pfam" id="PF04130">
    <property type="entry name" value="GCP_C_terminal"/>
    <property type="match status" value="1"/>
</dbReference>